<sequence>MSGLLASIKGPHDVKRLAAEELPQLAQEVRDLLVDSCARNGGHLGPNLGVVELTIALHRVFDSPRDPIIWDTGHQSYVHKMLTGRSDGFDALKQEGGLSGYPSQAESPHDFVENSHASTALSYADGLAKAFKLRGERDRVAVAVIGDGALTGGMAWEALNNIAAVKDLPCVIVVNDNGRSYSPTIGGLATHLAKLRVNRRYEDMLEFVKNKIGNVPVVYDALHGFKKGVKDVLAPQVMFEDLGLKYVGPIDGHDEQAVEEALRKARGFGGPVIVHALTQKGRGYAPAENHDEDQFHSPGAFDRATGVEKPKGRIWTNVFSEELVALGKERDDLVAITAAMLHPTGLNAFAEAFPDRTYDVGIAEQHALTSAAGLALGGLHPVVAVYATFLNRAFDQLLMDVALHRLPVTVVLDRAGVTGDDGASHNGMWDLSILQVVPGLRIAVPRDGERLTELLREAVAVDDAPTVLRFPKGPVAATVEAVGRLGEMDVLRSGEPDVLLVAVGPMAQAAMEAAVLLDAQGISATVVDPRWVKPLDDALADAAAAHKLVAVVEDNGRVGGVGDAVARLLRDHDIDVPVRTFGIPQEFLDHAKRPKILGYAGLTGQDLARDITEAVAKRSSALENQPAQG</sequence>
<feature type="binding site" evidence="11">
    <location>
        <position position="177"/>
    </location>
    <ligand>
        <name>thiamine diphosphate</name>
        <dbReference type="ChEBI" id="CHEBI:58937"/>
    </ligand>
</feature>
<comment type="similarity">
    <text evidence="2 11">Belongs to the transketolase family. DXPS subfamily.</text>
</comment>
<dbReference type="GO" id="GO:0000287">
    <property type="term" value="F:magnesium ion binding"/>
    <property type="evidence" value="ECO:0007669"/>
    <property type="project" value="UniProtKB-UniRule"/>
</dbReference>
<dbReference type="PANTHER" id="PTHR43322:SF5">
    <property type="entry name" value="1-DEOXY-D-XYLULOSE-5-PHOSPHATE SYNTHASE, CHLOROPLASTIC"/>
    <property type="match status" value="1"/>
</dbReference>
<evidence type="ECO:0000256" key="7">
    <source>
        <dbReference type="ARBA" id="ARBA00022977"/>
    </source>
</evidence>
<dbReference type="AlphaFoldDB" id="A0A7W5YQT3"/>
<proteinExistence type="inferred from homology"/>
<accession>A0A7W5YQT3</accession>
<comment type="function">
    <text evidence="10 11">Catalyzes the acyloin condensation reaction between C atoms 2 and 3 of pyruvate and glyceraldehyde 3-phosphate to yield 1-deoxy-D-xylulose-5-phosphate (DXP).</text>
</comment>
<dbReference type="FunFam" id="3.40.50.970:FF:000005">
    <property type="entry name" value="1-deoxy-D-xylulose-5-phosphate synthase"/>
    <property type="match status" value="1"/>
</dbReference>
<keyword evidence="4 11" id="KW-0808">Transferase</keyword>
<dbReference type="CDD" id="cd07033">
    <property type="entry name" value="TPP_PYR_DXS_TK_like"/>
    <property type="match status" value="1"/>
</dbReference>
<dbReference type="SMART" id="SM00861">
    <property type="entry name" value="Transket_pyr"/>
    <property type="match status" value="1"/>
</dbReference>
<dbReference type="CDD" id="cd02007">
    <property type="entry name" value="TPP_DXS"/>
    <property type="match status" value="1"/>
</dbReference>
<dbReference type="RefSeq" id="WP_376773137.1">
    <property type="nucleotide sequence ID" value="NZ_JACIBV010000001.1"/>
</dbReference>
<dbReference type="NCBIfam" id="TIGR00204">
    <property type="entry name" value="dxs"/>
    <property type="match status" value="1"/>
</dbReference>
<keyword evidence="9 11" id="KW-0414">Isoprene biosynthesis</keyword>
<feature type="binding site" evidence="11">
    <location>
        <position position="284"/>
    </location>
    <ligand>
        <name>thiamine diphosphate</name>
        <dbReference type="ChEBI" id="CHEBI:58937"/>
    </ligand>
</feature>
<dbReference type="GO" id="GO:0030976">
    <property type="term" value="F:thiamine pyrophosphate binding"/>
    <property type="evidence" value="ECO:0007669"/>
    <property type="project" value="UniProtKB-UniRule"/>
</dbReference>
<evidence type="ECO:0000256" key="6">
    <source>
        <dbReference type="ARBA" id="ARBA00022842"/>
    </source>
</evidence>
<dbReference type="FunFam" id="3.40.50.920:FF:000002">
    <property type="entry name" value="1-deoxy-D-xylulose-5-phosphate synthase"/>
    <property type="match status" value="1"/>
</dbReference>
<gene>
    <name evidence="11" type="primary">dxs</name>
    <name evidence="13" type="ORF">FHR33_002559</name>
</gene>
<dbReference type="InterPro" id="IPR005477">
    <property type="entry name" value="Dxylulose-5-P_synthase"/>
</dbReference>
<dbReference type="GO" id="GO:0016114">
    <property type="term" value="P:terpenoid biosynthetic process"/>
    <property type="evidence" value="ECO:0007669"/>
    <property type="project" value="UniProtKB-UniRule"/>
</dbReference>
<keyword evidence="14" id="KW-1185">Reference proteome</keyword>
<feature type="binding site" evidence="11">
    <location>
        <begin position="115"/>
        <end position="117"/>
    </location>
    <ligand>
        <name>thiamine diphosphate</name>
        <dbReference type="ChEBI" id="CHEBI:58937"/>
    </ligand>
</feature>
<dbReference type="EMBL" id="JACIBV010000001">
    <property type="protein sequence ID" value="MBB3726699.1"/>
    <property type="molecule type" value="Genomic_DNA"/>
</dbReference>
<evidence type="ECO:0000256" key="3">
    <source>
        <dbReference type="ARBA" id="ARBA00011738"/>
    </source>
</evidence>
<comment type="catalytic activity">
    <reaction evidence="11">
        <text>D-glyceraldehyde 3-phosphate + pyruvate + H(+) = 1-deoxy-D-xylulose 5-phosphate + CO2</text>
        <dbReference type="Rhea" id="RHEA:12605"/>
        <dbReference type="ChEBI" id="CHEBI:15361"/>
        <dbReference type="ChEBI" id="CHEBI:15378"/>
        <dbReference type="ChEBI" id="CHEBI:16526"/>
        <dbReference type="ChEBI" id="CHEBI:57792"/>
        <dbReference type="ChEBI" id="CHEBI:59776"/>
        <dbReference type="EC" id="2.2.1.7"/>
    </reaction>
</comment>
<feature type="binding site" evidence="11">
    <location>
        <position position="74"/>
    </location>
    <ligand>
        <name>thiamine diphosphate</name>
        <dbReference type="ChEBI" id="CHEBI:58937"/>
    </ligand>
</feature>
<dbReference type="InterPro" id="IPR009014">
    <property type="entry name" value="Transketo_C/PFOR_II"/>
</dbReference>
<dbReference type="Pfam" id="PF02779">
    <property type="entry name" value="Transket_pyr"/>
    <property type="match status" value="1"/>
</dbReference>
<feature type="binding site" evidence="11">
    <location>
        <position position="177"/>
    </location>
    <ligand>
        <name>Mg(2+)</name>
        <dbReference type="ChEBI" id="CHEBI:18420"/>
    </ligand>
</feature>
<reference evidence="13 14" key="1">
    <citation type="submission" date="2020-08" db="EMBL/GenBank/DDBJ databases">
        <title>Sequencing the genomes of 1000 actinobacteria strains.</title>
        <authorList>
            <person name="Klenk H.-P."/>
        </authorList>
    </citation>
    <scope>NUCLEOTIDE SEQUENCE [LARGE SCALE GENOMIC DNA]</scope>
    <source>
        <strain evidence="13 14">DSM 44320</strain>
    </source>
</reference>
<dbReference type="GO" id="GO:0009228">
    <property type="term" value="P:thiamine biosynthetic process"/>
    <property type="evidence" value="ECO:0007669"/>
    <property type="project" value="UniProtKB-UniRule"/>
</dbReference>
<dbReference type="GO" id="GO:0008661">
    <property type="term" value="F:1-deoxy-D-xylulose-5-phosphate synthase activity"/>
    <property type="evidence" value="ECO:0007669"/>
    <property type="project" value="UniProtKB-UniRule"/>
</dbReference>
<evidence type="ECO:0000313" key="14">
    <source>
        <dbReference type="Proteomes" id="UP000579945"/>
    </source>
</evidence>
<comment type="caution">
    <text evidence="13">The sequence shown here is derived from an EMBL/GenBank/DDBJ whole genome shotgun (WGS) entry which is preliminary data.</text>
</comment>
<protein>
    <recommendedName>
        <fullName evidence="11">1-deoxy-D-xylulose-5-phosphate synthase</fullName>
        <ecNumber evidence="11">2.2.1.7</ecNumber>
    </recommendedName>
    <alternativeName>
        <fullName evidence="11">1-deoxyxylulose-5-phosphate synthase</fullName>
        <shortName evidence="11">DXP synthase</shortName>
        <shortName evidence="11">DXPS</shortName>
    </alternativeName>
</protein>
<dbReference type="PROSITE" id="PS00801">
    <property type="entry name" value="TRANSKETOLASE_1"/>
    <property type="match status" value="1"/>
</dbReference>
<dbReference type="PROSITE" id="PS00802">
    <property type="entry name" value="TRANSKETOLASE_2"/>
    <property type="match status" value="1"/>
</dbReference>
<evidence type="ECO:0000256" key="5">
    <source>
        <dbReference type="ARBA" id="ARBA00022723"/>
    </source>
</evidence>
<dbReference type="SUPFAM" id="SSF52518">
    <property type="entry name" value="Thiamin diphosphate-binding fold (THDP-binding)"/>
    <property type="match status" value="2"/>
</dbReference>
<evidence type="ECO:0000259" key="12">
    <source>
        <dbReference type="SMART" id="SM00861"/>
    </source>
</evidence>
<feature type="binding site" evidence="11">
    <location>
        <position position="147"/>
    </location>
    <ligand>
        <name>Mg(2+)</name>
        <dbReference type="ChEBI" id="CHEBI:18420"/>
    </ligand>
</feature>
<feature type="binding site" evidence="11">
    <location>
        <position position="364"/>
    </location>
    <ligand>
        <name>thiamine diphosphate</name>
        <dbReference type="ChEBI" id="CHEBI:58937"/>
    </ligand>
</feature>
<organism evidence="13 14">
    <name type="scientific">Nonomuraea dietziae</name>
    <dbReference type="NCBI Taxonomy" id="65515"/>
    <lineage>
        <taxon>Bacteria</taxon>
        <taxon>Bacillati</taxon>
        <taxon>Actinomycetota</taxon>
        <taxon>Actinomycetes</taxon>
        <taxon>Streptosporangiales</taxon>
        <taxon>Streptosporangiaceae</taxon>
        <taxon>Nonomuraea</taxon>
    </lineage>
</organism>
<dbReference type="Gene3D" id="3.40.50.970">
    <property type="match status" value="2"/>
</dbReference>
<keyword evidence="6 11" id="KW-0460">Magnesium</keyword>
<keyword evidence="7 11" id="KW-0784">Thiamine biosynthesis</keyword>
<keyword evidence="8 11" id="KW-0786">Thiamine pyrophosphate</keyword>
<dbReference type="EC" id="2.2.1.7" evidence="11"/>
<dbReference type="InterPro" id="IPR033248">
    <property type="entry name" value="Transketolase_C"/>
</dbReference>
<evidence type="ECO:0000256" key="8">
    <source>
        <dbReference type="ARBA" id="ARBA00023052"/>
    </source>
</evidence>
<dbReference type="InterPro" id="IPR020826">
    <property type="entry name" value="Transketolase_BS"/>
</dbReference>
<dbReference type="PANTHER" id="PTHR43322">
    <property type="entry name" value="1-D-DEOXYXYLULOSE 5-PHOSPHATE SYNTHASE-RELATED"/>
    <property type="match status" value="1"/>
</dbReference>
<feature type="domain" description="Transketolase-like pyrimidine-binding" evidence="12">
    <location>
        <begin position="313"/>
        <end position="477"/>
    </location>
</feature>
<name>A0A7W5YQT3_9ACTN</name>
<evidence type="ECO:0000256" key="4">
    <source>
        <dbReference type="ARBA" id="ARBA00022679"/>
    </source>
</evidence>
<dbReference type="InterPro" id="IPR005475">
    <property type="entry name" value="Transketolase-like_Pyr-bd"/>
</dbReference>
<comment type="cofactor">
    <cofactor evidence="11">
        <name>thiamine diphosphate</name>
        <dbReference type="ChEBI" id="CHEBI:58937"/>
    </cofactor>
    <text evidence="11">Binds 1 thiamine pyrophosphate per subunit.</text>
</comment>
<evidence type="ECO:0000256" key="11">
    <source>
        <dbReference type="HAMAP-Rule" id="MF_00315"/>
    </source>
</evidence>
<evidence type="ECO:0000256" key="9">
    <source>
        <dbReference type="ARBA" id="ARBA00023229"/>
    </source>
</evidence>
<dbReference type="InterPro" id="IPR049557">
    <property type="entry name" value="Transketolase_CS"/>
</dbReference>
<keyword evidence="5 11" id="KW-0479">Metal-binding</keyword>
<feature type="binding site" evidence="11">
    <location>
        <begin position="148"/>
        <end position="149"/>
    </location>
    <ligand>
        <name>thiamine diphosphate</name>
        <dbReference type="ChEBI" id="CHEBI:58937"/>
    </ligand>
</feature>
<dbReference type="HAMAP" id="MF_00315">
    <property type="entry name" value="DXP_synth"/>
    <property type="match status" value="1"/>
</dbReference>
<dbReference type="GeneID" id="95389047"/>
<dbReference type="Gene3D" id="3.40.50.920">
    <property type="match status" value="1"/>
</dbReference>
<comment type="cofactor">
    <cofactor evidence="11">
        <name>Mg(2+)</name>
        <dbReference type="ChEBI" id="CHEBI:18420"/>
    </cofactor>
    <text evidence="11">Binds 1 Mg(2+) ion per subunit.</text>
</comment>
<dbReference type="NCBIfam" id="NF003933">
    <property type="entry name" value="PRK05444.2-2"/>
    <property type="match status" value="1"/>
</dbReference>
<comment type="subunit">
    <text evidence="3 11">Homodimer.</text>
</comment>
<evidence type="ECO:0000256" key="1">
    <source>
        <dbReference type="ARBA" id="ARBA00004980"/>
    </source>
</evidence>
<dbReference type="InterPro" id="IPR029061">
    <property type="entry name" value="THDP-binding"/>
</dbReference>
<dbReference type="Proteomes" id="UP000579945">
    <property type="component" value="Unassembled WGS sequence"/>
</dbReference>
<dbReference type="Pfam" id="PF02780">
    <property type="entry name" value="Transketolase_C"/>
    <property type="match status" value="1"/>
</dbReference>
<comment type="pathway">
    <text evidence="1 11">Metabolic intermediate biosynthesis; 1-deoxy-D-xylulose 5-phosphate biosynthesis; 1-deoxy-D-xylulose 5-phosphate from D-glyceraldehyde 3-phosphate and pyruvate: step 1/1.</text>
</comment>
<dbReference type="Pfam" id="PF13292">
    <property type="entry name" value="DXP_synthase_N"/>
    <property type="match status" value="1"/>
</dbReference>
<evidence type="ECO:0000256" key="10">
    <source>
        <dbReference type="ARBA" id="ARBA00055605"/>
    </source>
</evidence>
<dbReference type="GO" id="GO:0019288">
    <property type="term" value="P:isopentenyl diphosphate biosynthetic process, methylerythritol 4-phosphate pathway"/>
    <property type="evidence" value="ECO:0007669"/>
    <property type="project" value="TreeGrafter"/>
</dbReference>
<evidence type="ECO:0000256" key="2">
    <source>
        <dbReference type="ARBA" id="ARBA00011081"/>
    </source>
</evidence>
<dbReference type="UniPathway" id="UPA00064">
    <property type="reaction ID" value="UER00091"/>
</dbReference>
<dbReference type="SUPFAM" id="SSF52922">
    <property type="entry name" value="TK C-terminal domain-like"/>
    <property type="match status" value="1"/>
</dbReference>
<dbReference type="GO" id="GO:0005829">
    <property type="term" value="C:cytosol"/>
    <property type="evidence" value="ECO:0007669"/>
    <property type="project" value="TreeGrafter"/>
</dbReference>
<evidence type="ECO:0000313" key="13">
    <source>
        <dbReference type="EMBL" id="MBB3726699.1"/>
    </source>
</evidence>